<evidence type="ECO:0000256" key="2">
    <source>
        <dbReference type="ARBA" id="ARBA00007868"/>
    </source>
</evidence>
<evidence type="ECO:0000313" key="13">
    <source>
        <dbReference type="Proteomes" id="UP000198512"/>
    </source>
</evidence>
<evidence type="ECO:0000256" key="11">
    <source>
        <dbReference type="HAMAP-Rule" id="MF_00392"/>
    </source>
</evidence>
<evidence type="ECO:0000256" key="8">
    <source>
        <dbReference type="ARBA" id="ARBA00022679"/>
    </source>
</evidence>
<proteinExistence type="inferred from homology"/>
<dbReference type="Pfam" id="PF02684">
    <property type="entry name" value="LpxB"/>
    <property type="match status" value="1"/>
</dbReference>
<organism evidence="12 13">
    <name type="scientific">Pseudomonas cuatrocienegasensis</name>
    <dbReference type="NCBI Taxonomy" id="543360"/>
    <lineage>
        <taxon>Bacteria</taxon>
        <taxon>Pseudomonadati</taxon>
        <taxon>Pseudomonadota</taxon>
        <taxon>Gammaproteobacteria</taxon>
        <taxon>Pseudomonadales</taxon>
        <taxon>Pseudomonadaceae</taxon>
        <taxon>Pseudomonas</taxon>
    </lineage>
</organism>
<evidence type="ECO:0000256" key="3">
    <source>
        <dbReference type="ARBA" id="ARBA00012687"/>
    </source>
</evidence>
<accession>A0ABY1B563</accession>
<dbReference type="PANTHER" id="PTHR30372">
    <property type="entry name" value="LIPID-A-DISACCHARIDE SYNTHASE"/>
    <property type="match status" value="1"/>
</dbReference>
<dbReference type="EC" id="2.4.1.182" evidence="3 11"/>
<dbReference type="InterPro" id="IPR003835">
    <property type="entry name" value="Glyco_trans_19"/>
</dbReference>
<evidence type="ECO:0000256" key="10">
    <source>
        <dbReference type="ARBA" id="ARBA00048975"/>
    </source>
</evidence>
<keyword evidence="8 11" id="KW-0808">Transferase</keyword>
<name>A0ABY1B563_9PSED</name>
<dbReference type="RefSeq" id="WP_069516084.1">
    <property type="nucleotide sequence ID" value="NZ_FOFP01000002.1"/>
</dbReference>
<comment type="similarity">
    <text evidence="2 11">Belongs to the LpxB family.</text>
</comment>
<sequence length="382" mass="41445">MAQVIRVALVAGEASGDILGSGLMQALKAQYPDVEFIGVGGPLMEAQGLTSYFPMERLSVMGLVEVLGRLPELLARRKRLLRSLIEAKPDVFIGIDAPDFNLDLELKLRRAGIRTVHYVSPSVWAWRQKRVLKIRDACDLMLTLFPFEAQFYDAHQVPVRFVGHPLADTIELQADRAAAREALGLPQGVPLLALMPGSRGGEVGRLGTLFLDAAERLRARRPGIHFVLPCASPQRRAQIEQLLVGRDLPLTLLDGQSHKALAACDAVLIASGTATLEALLYKRPMVVAYKVAPLTYRILKRLVKSPYISLPNLLAARLLVPELIQDAATPDALADAVAPLLVDGAIQTEGFDVIHRALRRDASAQAADAVLTLIGVRHATGA</sequence>
<comment type="catalytic activity">
    <reaction evidence="10 11">
        <text>a lipid X + a UDP-2-N,3-O-bis[(3R)-3-hydroxyacyl]-alpha-D-glucosamine = a lipid A disaccharide + UDP + H(+)</text>
        <dbReference type="Rhea" id="RHEA:67828"/>
        <dbReference type="ChEBI" id="CHEBI:15378"/>
        <dbReference type="ChEBI" id="CHEBI:58223"/>
        <dbReference type="ChEBI" id="CHEBI:137748"/>
        <dbReference type="ChEBI" id="CHEBI:176338"/>
        <dbReference type="ChEBI" id="CHEBI:176343"/>
        <dbReference type="EC" id="2.4.1.182"/>
    </reaction>
</comment>
<dbReference type="PANTHER" id="PTHR30372:SF4">
    <property type="entry name" value="LIPID-A-DISACCHARIDE SYNTHASE, MITOCHONDRIAL-RELATED"/>
    <property type="match status" value="1"/>
</dbReference>
<comment type="pathway">
    <text evidence="11">Bacterial outer membrane biogenesis; LPS lipid A biosynthesis.</text>
</comment>
<evidence type="ECO:0000256" key="1">
    <source>
        <dbReference type="ARBA" id="ARBA00002056"/>
    </source>
</evidence>
<protein>
    <recommendedName>
        <fullName evidence="4 11">Lipid-A-disaccharide synthase</fullName>
        <ecNumber evidence="3 11">2.4.1.182</ecNumber>
    </recommendedName>
</protein>
<dbReference type="NCBIfam" id="TIGR00215">
    <property type="entry name" value="lpxB"/>
    <property type="match status" value="1"/>
</dbReference>
<evidence type="ECO:0000256" key="5">
    <source>
        <dbReference type="ARBA" id="ARBA00022516"/>
    </source>
</evidence>
<dbReference type="EMBL" id="FOFP01000002">
    <property type="protein sequence ID" value="SEP93472.1"/>
    <property type="molecule type" value="Genomic_DNA"/>
</dbReference>
<keyword evidence="5 11" id="KW-0444">Lipid biosynthesis</keyword>
<gene>
    <name evidence="11" type="primary">lpxB</name>
    <name evidence="12" type="ORF">SAMN05216600_102324</name>
</gene>
<reference evidence="12 13" key="1">
    <citation type="submission" date="2016-10" db="EMBL/GenBank/DDBJ databases">
        <authorList>
            <person name="Varghese N."/>
            <person name="Submissions S."/>
        </authorList>
    </citation>
    <scope>NUCLEOTIDE SEQUENCE [LARGE SCALE GENOMIC DNA]</scope>
    <source>
        <strain evidence="12 13">CIP 109853</strain>
    </source>
</reference>
<dbReference type="HAMAP" id="MF_00392">
    <property type="entry name" value="LpxB"/>
    <property type="match status" value="1"/>
</dbReference>
<keyword evidence="7 11" id="KW-0328">Glycosyltransferase</keyword>
<evidence type="ECO:0000256" key="4">
    <source>
        <dbReference type="ARBA" id="ARBA00020902"/>
    </source>
</evidence>
<dbReference type="Gene3D" id="3.40.50.2000">
    <property type="entry name" value="Glycogen Phosphorylase B"/>
    <property type="match status" value="1"/>
</dbReference>
<evidence type="ECO:0000256" key="6">
    <source>
        <dbReference type="ARBA" id="ARBA00022556"/>
    </source>
</evidence>
<evidence type="ECO:0000313" key="12">
    <source>
        <dbReference type="EMBL" id="SEP93472.1"/>
    </source>
</evidence>
<keyword evidence="9 11" id="KW-0443">Lipid metabolism</keyword>
<comment type="caution">
    <text evidence="12">The sequence shown here is derived from an EMBL/GenBank/DDBJ whole genome shotgun (WGS) entry which is preliminary data.</text>
</comment>
<keyword evidence="13" id="KW-1185">Reference proteome</keyword>
<keyword evidence="6 11" id="KW-0441">Lipid A biosynthesis</keyword>
<evidence type="ECO:0000256" key="7">
    <source>
        <dbReference type="ARBA" id="ARBA00022676"/>
    </source>
</evidence>
<evidence type="ECO:0000256" key="9">
    <source>
        <dbReference type="ARBA" id="ARBA00023098"/>
    </source>
</evidence>
<comment type="function">
    <text evidence="1 11">Condensation of UDP-2,3-diacylglucosamine and 2,3-diacylglucosamine-1-phosphate to form lipid A disaccharide, a precursor of lipid A, a phosphorylated glycolipid that anchors the lipopolysaccharide to the outer membrane of the cell.</text>
</comment>
<dbReference type="SUPFAM" id="SSF53756">
    <property type="entry name" value="UDP-Glycosyltransferase/glycogen phosphorylase"/>
    <property type="match status" value="1"/>
</dbReference>
<dbReference type="Proteomes" id="UP000198512">
    <property type="component" value="Unassembled WGS sequence"/>
</dbReference>